<evidence type="ECO:0000313" key="3">
    <source>
        <dbReference type="EMBL" id="KAF4245602.1"/>
    </source>
</evidence>
<gene>
    <name evidence="3" type="ORF">CNMCM6805_003546</name>
</gene>
<feature type="chain" id="PRO_5044155219" description="Secreted protein" evidence="2">
    <location>
        <begin position="19"/>
        <end position="87"/>
    </location>
</feature>
<comment type="caution">
    <text evidence="3">The sequence shown here is derived from an EMBL/GenBank/DDBJ whole genome shotgun (WGS) entry which is preliminary data.</text>
</comment>
<keyword evidence="4" id="KW-1185">Reference proteome</keyword>
<evidence type="ECO:0000313" key="4">
    <source>
        <dbReference type="Proteomes" id="UP000653565"/>
    </source>
</evidence>
<accession>A0A8H4H9H4</accession>
<feature type="signal peptide" evidence="2">
    <location>
        <begin position="1"/>
        <end position="18"/>
    </location>
</feature>
<sequence length="87" mass="9732">MATYPNLTLLSLLSLCSAARLEVEPSPDAVTQPRAICTPTTGGSSSDDDARPSRGHFLVQQWRRDSIYRWVDLLLEQHVGSCWVFKL</sequence>
<evidence type="ECO:0000256" key="2">
    <source>
        <dbReference type="SAM" id="SignalP"/>
    </source>
</evidence>
<feature type="region of interest" description="Disordered" evidence="1">
    <location>
        <begin position="25"/>
        <end position="53"/>
    </location>
</feature>
<name>A0A8H4H9H4_9EURO</name>
<organism evidence="3 4">
    <name type="scientific">Aspergillus fumigatiaffinis</name>
    <dbReference type="NCBI Taxonomy" id="340414"/>
    <lineage>
        <taxon>Eukaryota</taxon>
        <taxon>Fungi</taxon>
        <taxon>Dikarya</taxon>
        <taxon>Ascomycota</taxon>
        <taxon>Pezizomycotina</taxon>
        <taxon>Eurotiomycetes</taxon>
        <taxon>Eurotiomycetidae</taxon>
        <taxon>Eurotiales</taxon>
        <taxon>Aspergillaceae</taxon>
        <taxon>Aspergillus</taxon>
        <taxon>Aspergillus subgen. Fumigati</taxon>
    </lineage>
</organism>
<protein>
    <recommendedName>
        <fullName evidence="5">Secreted protein</fullName>
    </recommendedName>
</protein>
<proteinExistence type="predicted"/>
<dbReference type="AlphaFoldDB" id="A0A8H4H9H4"/>
<evidence type="ECO:0008006" key="5">
    <source>
        <dbReference type="Google" id="ProtNLM"/>
    </source>
</evidence>
<reference evidence="3" key="2">
    <citation type="submission" date="2020-04" db="EMBL/GenBank/DDBJ databases">
        <authorList>
            <person name="Santos R.A.C."/>
            <person name="Steenwyk J.L."/>
            <person name="Rivero-Menendez O."/>
            <person name="Mead M.E."/>
            <person name="Silva L.P."/>
            <person name="Bastos R.W."/>
            <person name="Alastruey-Izquierdo A."/>
            <person name="Goldman G.H."/>
            <person name="Rokas A."/>
        </authorList>
    </citation>
    <scope>NUCLEOTIDE SEQUENCE</scope>
    <source>
        <strain evidence="3">CNM-CM6805</strain>
    </source>
</reference>
<keyword evidence="2" id="KW-0732">Signal</keyword>
<dbReference type="EMBL" id="JAAAPX010000001">
    <property type="protein sequence ID" value="KAF4245602.1"/>
    <property type="molecule type" value="Genomic_DNA"/>
</dbReference>
<dbReference type="Proteomes" id="UP000653565">
    <property type="component" value="Unassembled WGS sequence"/>
</dbReference>
<reference evidence="3" key="1">
    <citation type="journal article" date="2020" name="bioRxiv">
        <title>Genomic and phenotypic heterogeneity of clinical isolates of the human pathogens Aspergillus fumigatus, Aspergillus lentulus and Aspergillus fumigatiaffinis.</title>
        <authorList>
            <person name="dos Santos R.A.C."/>
            <person name="Steenwyk J.L."/>
            <person name="Rivero-Menendez O."/>
            <person name="Mead M.E."/>
            <person name="Silva L.P."/>
            <person name="Bastos R.W."/>
            <person name="Alastruey-Izquierdo A."/>
            <person name="Goldman G.H."/>
            <person name="Rokas A."/>
        </authorList>
    </citation>
    <scope>NUCLEOTIDE SEQUENCE</scope>
    <source>
        <strain evidence="3">CNM-CM6805</strain>
    </source>
</reference>
<evidence type="ECO:0000256" key="1">
    <source>
        <dbReference type="SAM" id="MobiDB-lite"/>
    </source>
</evidence>